<dbReference type="PANTHER" id="PTHR45720">
    <property type="entry name" value="CHLORIDE CHANNEL PROTEIN 2"/>
    <property type="match status" value="1"/>
</dbReference>
<dbReference type="AlphaFoldDB" id="A0AAN5D9C2"/>
<feature type="region of interest" description="Disordered" evidence="4">
    <location>
        <begin position="159"/>
        <end position="210"/>
    </location>
</feature>
<dbReference type="GO" id="GO:0005886">
    <property type="term" value="C:plasma membrane"/>
    <property type="evidence" value="ECO:0007669"/>
    <property type="project" value="TreeGrafter"/>
</dbReference>
<keyword evidence="3" id="KW-0868">Chloride</keyword>
<dbReference type="PANTHER" id="PTHR45720:SF10">
    <property type="entry name" value="CHLORIDE CHANNEL PROTEIN 2"/>
    <property type="match status" value="1"/>
</dbReference>
<evidence type="ECO:0008006" key="7">
    <source>
        <dbReference type="Google" id="ProtNLM"/>
    </source>
</evidence>
<evidence type="ECO:0000313" key="5">
    <source>
        <dbReference type="EMBL" id="GMR58072.1"/>
    </source>
</evidence>
<keyword evidence="1" id="KW-0813">Transport</keyword>
<reference evidence="6" key="1">
    <citation type="submission" date="2022-10" db="EMBL/GenBank/DDBJ databases">
        <title>Genome assembly of Pristionchus species.</title>
        <authorList>
            <person name="Yoshida K."/>
            <person name="Sommer R.J."/>
        </authorList>
    </citation>
    <scope>NUCLEOTIDE SEQUENCE [LARGE SCALE GENOMIC DNA]</scope>
    <source>
        <strain evidence="6">RS5460</strain>
    </source>
</reference>
<accession>A0AAN5D9C2</accession>
<feature type="non-terminal residue" evidence="5">
    <location>
        <position position="248"/>
    </location>
</feature>
<evidence type="ECO:0000256" key="3">
    <source>
        <dbReference type="ARBA" id="ARBA00023214"/>
    </source>
</evidence>
<dbReference type="SUPFAM" id="SSF54631">
    <property type="entry name" value="CBS-domain pair"/>
    <property type="match status" value="1"/>
</dbReference>
<organism evidence="5 6">
    <name type="scientific">Pristionchus mayeri</name>
    <dbReference type="NCBI Taxonomy" id="1317129"/>
    <lineage>
        <taxon>Eukaryota</taxon>
        <taxon>Metazoa</taxon>
        <taxon>Ecdysozoa</taxon>
        <taxon>Nematoda</taxon>
        <taxon>Chromadorea</taxon>
        <taxon>Rhabditida</taxon>
        <taxon>Rhabditina</taxon>
        <taxon>Diplogasteromorpha</taxon>
        <taxon>Diplogasteroidea</taxon>
        <taxon>Neodiplogasteridae</taxon>
        <taxon>Pristionchus</taxon>
    </lineage>
</organism>
<dbReference type="InterPro" id="IPR050970">
    <property type="entry name" value="Cl_channel_volt-gated"/>
</dbReference>
<evidence type="ECO:0000256" key="1">
    <source>
        <dbReference type="ARBA" id="ARBA00022448"/>
    </source>
</evidence>
<evidence type="ECO:0000313" key="6">
    <source>
        <dbReference type="Proteomes" id="UP001328107"/>
    </source>
</evidence>
<keyword evidence="2" id="KW-0406">Ion transport</keyword>
<keyword evidence="6" id="KW-1185">Reference proteome</keyword>
<dbReference type="InterPro" id="IPR046342">
    <property type="entry name" value="CBS_dom_sf"/>
</dbReference>
<comment type="caution">
    <text evidence="5">The sequence shown here is derived from an EMBL/GenBank/DDBJ whole genome shotgun (WGS) entry which is preliminary data.</text>
</comment>
<dbReference type="Proteomes" id="UP001328107">
    <property type="component" value="Unassembled WGS sequence"/>
</dbReference>
<gene>
    <name evidence="5" type="ORF">PMAYCL1PPCAC_28267</name>
</gene>
<dbReference type="GO" id="GO:0005247">
    <property type="term" value="F:voltage-gated chloride channel activity"/>
    <property type="evidence" value="ECO:0007669"/>
    <property type="project" value="TreeGrafter"/>
</dbReference>
<name>A0AAN5D9C2_9BILA</name>
<protein>
    <recommendedName>
        <fullName evidence="7">CBS domain-containing protein</fullName>
    </recommendedName>
</protein>
<sequence length="248" mass="27532">MEEIVIDPSPFQIVAHTSLIKVHSLFSLLGLNRAYVTRHGMLVGVIALKEVRQSIESATNGQLMPLQGESLDDHLDYKIAVQTSTMVRPSLRDVYEEDNSDYEDNLLGKLEVVDGSGCANIQEGEEEVVQPFAFSLASNNIELSTRRDSMALERLKTRRNSSRMDEMTTRRRSCGGGRRRSSLGGRRLSVFPHPNSMAASKEGEEENIGSSSGFEVDVLFQNVYDKSCAKSASLYTLKEVPSRAEIKV</sequence>
<proteinExistence type="predicted"/>
<dbReference type="Gene3D" id="3.10.580.10">
    <property type="entry name" value="CBS-domain"/>
    <property type="match status" value="1"/>
</dbReference>
<feature type="compositionally biased region" description="Basic residues" evidence="4">
    <location>
        <begin position="170"/>
        <end position="181"/>
    </location>
</feature>
<evidence type="ECO:0000256" key="2">
    <source>
        <dbReference type="ARBA" id="ARBA00023065"/>
    </source>
</evidence>
<dbReference type="EMBL" id="BTRK01000006">
    <property type="protein sequence ID" value="GMR58072.1"/>
    <property type="molecule type" value="Genomic_DNA"/>
</dbReference>
<evidence type="ECO:0000256" key="4">
    <source>
        <dbReference type="SAM" id="MobiDB-lite"/>
    </source>
</evidence>